<keyword evidence="1" id="KW-1133">Transmembrane helix</keyword>
<dbReference type="AlphaFoldDB" id="A0A916UA26"/>
<keyword evidence="1" id="KW-0812">Transmembrane</keyword>
<feature type="transmembrane region" description="Helical" evidence="1">
    <location>
        <begin position="7"/>
        <end position="27"/>
    </location>
</feature>
<evidence type="ECO:0000256" key="1">
    <source>
        <dbReference type="SAM" id="Phobius"/>
    </source>
</evidence>
<accession>A0A916UA26</accession>
<evidence type="ECO:0000313" key="3">
    <source>
        <dbReference type="Proteomes" id="UP000637423"/>
    </source>
</evidence>
<dbReference type="EMBL" id="BMED01000001">
    <property type="protein sequence ID" value="GGC64620.1"/>
    <property type="molecule type" value="Genomic_DNA"/>
</dbReference>
<comment type="caution">
    <text evidence="2">The sequence shown here is derived from an EMBL/GenBank/DDBJ whole genome shotgun (WGS) entry which is preliminary data.</text>
</comment>
<protein>
    <submittedName>
        <fullName evidence="2">Uncharacterized protein</fullName>
    </submittedName>
</protein>
<name>A0A916UA26_9BURK</name>
<keyword evidence="3" id="KW-1185">Reference proteome</keyword>
<keyword evidence="1" id="KW-0472">Membrane</keyword>
<proteinExistence type="predicted"/>
<dbReference type="RefSeq" id="WP_188564797.1">
    <property type="nucleotide sequence ID" value="NZ_BMED01000001.1"/>
</dbReference>
<feature type="transmembrane region" description="Helical" evidence="1">
    <location>
        <begin position="113"/>
        <end position="131"/>
    </location>
</feature>
<feature type="transmembrane region" description="Helical" evidence="1">
    <location>
        <begin position="47"/>
        <end position="68"/>
    </location>
</feature>
<dbReference type="Proteomes" id="UP000637423">
    <property type="component" value="Unassembled WGS sequence"/>
</dbReference>
<reference evidence="2" key="1">
    <citation type="journal article" date="2014" name="Int. J. Syst. Evol. Microbiol.">
        <title>Complete genome sequence of Corynebacterium casei LMG S-19264T (=DSM 44701T), isolated from a smear-ripened cheese.</title>
        <authorList>
            <consortium name="US DOE Joint Genome Institute (JGI-PGF)"/>
            <person name="Walter F."/>
            <person name="Albersmeier A."/>
            <person name="Kalinowski J."/>
            <person name="Ruckert C."/>
        </authorList>
    </citation>
    <scope>NUCLEOTIDE SEQUENCE</scope>
    <source>
        <strain evidence="2">CGMCC 1.10998</strain>
    </source>
</reference>
<gene>
    <name evidence="2" type="ORF">GCM10011396_09510</name>
</gene>
<reference evidence="2" key="2">
    <citation type="submission" date="2020-09" db="EMBL/GenBank/DDBJ databases">
        <authorList>
            <person name="Sun Q."/>
            <person name="Zhou Y."/>
        </authorList>
    </citation>
    <scope>NUCLEOTIDE SEQUENCE</scope>
    <source>
        <strain evidence="2">CGMCC 1.10998</strain>
    </source>
</reference>
<feature type="transmembrane region" description="Helical" evidence="1">
    <location>
        <begin position="80"/>
        <end position="101"/>
    </location>
</feature>
<sequence>MEIVAELVIFLLQCLAEFLLQIIFEALVELGLHAAREPFRLPTPNPWFAGIGYLVLGAVGGAISVLIFPSAFITSDIGRIANVFATPILAGLTMVAFGAWRQRRGEEMLRIDRFFYGFIFALAMALVRFSLTHG</sequence>
<evidence type="ECO:0000313" key="2">
    <source>
        <dbReference type="EMBL" id="GGC64620.1"/>
    </source>
</evidence>
<organism evidence="2 3">
    <name type="scientific">Undibacterium terreum</name>
    <dbReference type="NCBI Taxonomy" id="1224302"/>
    <lineage>
        <taxon>Bacteria</taxon>
        <taxon>Pseudomonadati</taxon>
        <taxon>Pseudomonadota</taxon>
        <taxon>Betaproteobacteria</taxon>
        <taxon>Burkholderiales</taxon>
        <taxon>Oxalobacteraceae</taxon>
        <taxon>Undibacterium</taxon>
    </lineage>
</organism>